<accession>A0A378LQH7</accession>
<dbReference type="InterPro" id="IPR002323">
    <property type="entry name" value="Cyt_CIE"/>
</dbReference>
<dbReference type="PROSITE" id="PS51007">
    <property type="entry name" value="CYTC"/>
    <property type="match status" value="1"/>
</dbReference>
<dbReference type="Gene3D" id="1.10.760.10">
    <property type="entry name" value="Cytochrome c-like domain"/>
    <property type="match status" value="1"/>
</dbReference>
<keyword evidence="3 6" id="KW-0479">Metal-binding</keyword>
<reference evidence="8 9" key="1">
    <citation type="submission" date="2018-06" db="EMBL/GenBank/DDBJ databases">
        <authorList>
            <consortium name="Pathogen Informatics"/>
            <person name="Doyle S."/>
        </authorList>
    </citation>
    <scope>NUCLEOTIDE SEQUENCE [LARGE SCALE GENOMIC DNA]</scope>
    <source>
        <strain evidence="8 9">NCTC11532</strain>
    </source>
</reference>
<dbReference type="STRING" id="1122170.GCA_000701265_02417"/>
<dbReference type="Pfam" id="PF13442">
    <property type="entry name" value="Cytochrome_CBB3"/>
    <property type="match status" value="1"/>
</dbReference>
<keyword evidence="9" id="KW-1185">Reference proteome</keyword>
<evidence type="ECO:0000313" key="9">
    <source>
        <dbReference type="Proteomes" id="UP000255297"/>
    </source>
</evidence>
<keyword evidence="2 6" id="KW-0349">Heme</keyword>
<evidence type="ECO:0000256" key="3">
    <source>
        <dbReference type="ARBA" id="ARBA00022723"/>
    </source>
</evidence>
<dbReference type="GO" id="GO:0009055">
    <property type="term" value="F:electron transfer activity"/>
    <property type="evidence" value="ECO:0007669"/>
    <property type="project" value="InterPro"/>
</dbReference>
<dbReference type="GO" id="GO:0020037">
    <property type="term" value="F:heme binding"/>
    <property type="evidence" value="ECO:0007669"/>
    <property type="project" value="InterPro"/>
</dbReference>
<protein>
    <submittedName>
        <fullName evidence="8">Cytochrome c5</fullName>
    </submittedName>
</protein>
<evidence type="ECO:0000256" key="6">
    <source>
        <dbReference type="PROSITE-ProRule" id="PRU00433"/>
    </source>
</evidence>
<evidence type="ECO:0000259" key="7">
    <source>
        <dbReference type="PROSITE" id="PS51007"/>
    </source>
</evidence>
<keyword evidence="4" id="KW-0249">Electron transport</keyword>
<organism evidence="8 9">
    <name type="scientific">Legionella wadsworthii</name>
    <dbReference type="NCBI Taxonomy" id="28088"/>
    <lineage>
        <taxon>Bacteria</taxon>
        <taxon>Pseudomonadati</taxon>
        <taxon>Pseudomonadota</taxon>
        <taxon>Gammaproteobacteria</taxon>
        <taxon>Legionellales</taxon>
        <taxon>Legionellaceae</taxon>
        <taxon>Legionella</taxon>
    </lineage>
</organism>
<keyword evidence="5 6" id="KW-0408">Iron</keyword>
<proteinExistence type="predicted"/>
<dbReference type="InterPro" id="IPR009056">
    <property type="entry name" value="Cyt_c-like_dom"/>
</dbReference>
<evidence type="ECO:0000313" key="8">
    <source>
        <dbReference type="EMBL" id="STY28092.1"/>
    </source>
</evidence>
<dbReference type="PRINTS" id="PR00607">
    <property type="entry name" value="CYTCHROMECIE"/>
</dbReference>
<evidence type="ECO:0000256" key="2">
    <source>
        <dbReference type="ARBA" id="ARBA00022617"/>
    </source>
</evidence>
<dbReference type="SUPFAM" id="SSF46626">
    <property type="entry name" value="Cytochrome c"/>
    <property type="match status" value="1"/>
</dbReference>
<name>A0A378LQH7_9GAMM</name>
<evidence type="ECO:0000256" key="4">
    <source>
        <dbReference type="ARBA" id="ARBA00022982"/>
    </source>
</evidence>
<sequence>MLHYYHEVVQGMRLQYFILLFCFLYASYACSELNQVEIQQRIQPIGKVSLQSEALADNKTKNITENKKEPGEEIYQQFCIICHRDGLAGAPKFRNEQDWKPRLAGKALNDLLASSLKGLNAMPVKGTCIKCNDEDLKAAISYMLPKS</sequence>
<gene>
    <name evidence="8" type="primary">cycB</name>
    <name evidence="8" type="ORF">NCTC11532_00260</name>
</gene>
<dbReference type="GO" id="GO:0005506">
    <property type="term" value="F:iron ion binding"/>
    <property type="evidence" value="ECO:0007669"/>
    <property type="project" value="InterPro"/>
</dbReference>
<evidence type="ECO:0000256" key="5">
    <source>
        <dbReference type="ARBA" id="ARBA00023004"/>
    </source>
</evidence>
<dbReference type="Proteomes" id="UP000255297">
    <property type="component" value="Unassembled WGS sequence"/>
</dbReference>
<dbReference type="AlphaFoldDB" id="A0A378LQH7"/>
<dbReference type="EMBL" id="UGPB01000001">
    <property type="protein sequence ID" value="STY28092.1"/>
    <property type="molecule type" value="Genomic_DNA"/>
</dbReference>
<evidence type="ECO:0000256" key="1">
    <source>
        <dbReference type="ARBA" id="ARBA00022448"/>
    </source>
</evidence>
<dbReference type="InterPro" id="IPR036909">
    <property type="entry name" value="Cyt_c-like_dom_sf"/>
</dbReference>
<keyword evidence="1" id="KW-0813">Transport</keyword>
<feature type="domain" description="Cytochrome c" evidence="7">
    <location>
        <begin position="66"/>
        <end position="147"/>
    </location>
</feature>
<dbReference type="PANTHER" id="PTHR40942:SF4">
    <property type="entry name" value="CYTOCHROME C5"/>
    <property type="match status" value="1"/>
</dbReference>
<dbReference type="PANTHER" id="PTHR40942">
    <property type="match status" value="1"/>
</dbReference>